<feature type="region of interest" description="Disordered" evidence="1">
    <location>
        <begin position="44"/>
        <end position="68"/>
    </location>
</feature>
<evidence type="ECO:0000313" key="3">
    <source>
        <dbReference type="Proteomes" id="UP000823674"/>
    </source>
</evidence>
<sequence>MTCAKLCTFLSRKTLNLQSLLLRMIAMTRLEKEFFPILSSNRDKLDPESVSGQSSTSTNSEFEDDNEIKKANESITKVEKASAVVMSDLKAIAECMISSKRIRKSIVDEGLSLLEIEAYKGSSSWCEVSSAHVASKAKDHPIPRNTRLLESYVRTPMLEEEEHNHALSVHFACLFLVLLCKLDTKAELYKDVSLSYS</sequence>
<dbReference type="PANTHER" id="PTHR12542:SF151">
    <property type="entry name" value="EXOCYST SUBUNIT EXO70 FAMILY PROTEIN"/>
    <property type="match status" value="1"/>
</dbReference>
<proteinExistence type="predicted"/>
<gene>
    <name evidence="2" type="primary">A03g509480.1_BraROA</name>
    <name evidence="2" type="ORF">IGI04_013852</name>
</gene>
<dbReference type="InterPro" id="IPR016159">
    <property type="entry name" value="Cullin_repeat-like_dom_sf"/>
</dbReference>
<keyword evidence="3" id="KW-1185">Reference proteome</keyword>
<comment type="caution">
    <text evidence="2">The sequence shown here is derived from an EMBL/GenBank/DDBJ whole genome shotgun (WGS) entry which is preliminary data.</text>
</comment>
<evidence type="ECO:0000313" key="2">
    <source>
        <dbReference type="EMBL" id="KAG5407733.1"/>
    </source>
</evidence>
<reference evidence="2 3" key="1">
    <citation type="submission" date="2021-03" db="EMBL/GenBank/DDBJ databases">
        <authorList>
            <person name="King G.J."/>
            <person name="Bancroft I."/>
            <person name="Baten A."/>
            <person name="Bloomfield J."/>
            <person name="Borpatragohain P."/>
            <person name="He Z."/>
            <person name="Irish N."/>
            <person name="Irwin J."/>
            <person name="Liu K."/>
            <person name="Mauleon R.P."/>
            <person name="Moore J."/>
            <person name="Morris R."/>
            <person name="Ostergaard L."/>
            <person name="Wang B."/>
            <person name="Wells R."/>
        </authorList>
    </citation>
    <scope>NUCLEOTIDE SEQUENCE [LARGE SCALE GENOMIC DNA]</scope>
    <source>
        <strain evidence="2">R-o-18</strain>
        <tissue evidence="2">Leaf</tissue>
    </source>
</reference>
<dbReference type="EMBL" id="JADBGQ010000003">
    <property type="protein sequence ID" value="KAG5407733.1"/>
    <property type="molecule type" value="Genomic_DNA"/>
</dbReference>
<organism evidence="2 3">
    <name type="scientific">Brassica rapa subsp. trilocularis</name>
    <dbReference type="NCBI Taxonomy" id="1813537"/>
    <lineage>
        <taxon>Eukaryota</taxon>
        <taxon>Viridiplantae</taxon>
        <taxon>Streptophyta</taxon>
        <taxon>Embryophyta</taxon>
        <taxon>Tracheophyta</taxon>
        <taxon>Spermatophyta</taxon>
        <taxon>Magnoliopsida</taxon>
        <taxon>eudicotyledons</taxon>
        <taxon>Gunneridae</taxon>
        <taxon>Pentapetalae</taxon>
        <taxon>rosids</taxon>
        <taxon>malvids</taxon>
        <taxon>Brassicales</taxon>
        <taxon>Brassicaceae</taxon>
        <taxon>Brassiceae</taxon>
        <taxon>Brassica</taxon>
    </lineage>
</organism>
<evidence type="ECO:0000256" key="1">
    <source>
        <dbReference type="SAM" id="MobiDB-lite"/>
    </source>
</evidence>
<dbReference type="Gene3D" id="1.20.1280.170">
    <property type="entry name" value="Exocyst complex component Exo70"/>
    <property type="match status" value="1"/>
</dbReference>
<dbReference type="PANTHER" id="PTHR12542">
    <property type="entry name" value="EXOCYST COMPLEX PROTEIN EXO70"/>
    <property type="match status" value="1"/>
</dbReference>
<name>A0ABQ7NA09_BRACM</name>
<protein>
    <submittedName>
        <fullName evidence="2">Uncharacterized protein</fullName>
    </submittedName>
</protein>
<dbReference type="SUPFAM" id="SSF74788">
    <property type="entry name" value="Cullin repeat-like"/>
    <property type="match status" value="1"/>
</dbReference>
<accession>A0ABQ7NA09</accession>
<feature type="compositionally biased region" description="Low complexity" evidence="1">
    <location>
        <begin position="49"/>
        <end position="60"/>
    </location>
</feature>
<dbReference type="InterPro" id="IPR004140">
    <property type="entry name" value="Exo70"/>
</dbReference>
<dbReference type="Proteomes" id="UP000823674">
    <property type="component" value="Chromosome A03"/>
</dbReference>